<dbReference type="AlphaFoldDB" id="A0A314ZDU6"/>
<dbReference type="Pfam" id="PF26168">
    <property type="entry name" value="Glyco_transf_N"/>
    <property type="match status" value="1"/>
</dbReference>
<dbReference type="SUPFAM" id="SSF53756">
    <property type="entry name" value="UDP-Glycosyltransferase/glycogen phosphorylase"/>
    <property type="match status" value="1"/>
</dbReference>
<evidence type="ECO:0000256" key="4">
    <source>
        <dbReference type="RuleBase" id="RU003718"/>
    </source>
</evidence>
<dbReference type="FunFam" id="3.40.50.2000:FF:000431">
    <property type="entry name" value="UDP-glycosyltransferase 90A1"/>
    <property type="match status" value="1"/>
</dbReference>
<dbReference type="GO" id="GO:0035251">
    <property type="term" value="F:UDP-glucosyltransferase activity"/>
    <property type="evidence" value="ECO:0007669"/>
    <property type="project" value="TreeGrafter"/>
</dbReference>
<evidence type="ECO:0000256" key="2">
    <source>
        <dbReference type="ARBA" id="ARBA00022676"/>
    </source>
</evidence>
<name>A0A314ZDU6_PRUYE</name>
<dbReference type="EC" id="2.4.1.-" evidence="5"/>
<comment type="similarity">
    <text evidence="1 4">Belongs to the UDP-glycosyltransferase family.</text>
</comment>
<proteinExistence type="inferred from homology"/>
<feature type="domain" description="Glycosyltransferase N-terminal" evidence="6">
    <location>
        <begin position="12"/>
        <end position="246"/>
    </location>
</feature>
<evidence type="ECO:0000256" key="5">
    <source>
        <dbReference type="RuleBase" id="RU362057"/>
    </source>
</evidence>
<dbReference type="FunFam" id="3.40.50.2000:FF:000071">
    <property type="entry name" value="Glycosyltransferase"/>
    <property type="match status" value="1"/>
</dbReference>
<evidence type="ECO:0000313" key="7">
    <source>
        <dbReference type="EMBL" id="PQQ19772.1"/>
    </source>
</evidence>
<protein>
    <recommendedName>
        <fullName evidence="5">Glycosyltransferase</fullName>
        <ecNumber evidence="5">2.4.1.-</ecNumber>
    </recommendedName>
</protein>
<sequence length="463" mass="51525">MASHQQSQLHFLLLPFPASGHLIPMIDIGRLLAQQGIIVTLVTTPHNAARVEAVVTRAIESGLQIRLIQLKFPSEEAGLPDGCENPDMLPSQDLIMNFFAATALLQQRVEKLFEELIPKPNCIISDMCLPWTASSASKFHIPRISFSGTCCFCLLLIHNLRVSKVLENVTSESEYLVVPDLPDRIEITKAKVSGRLTARVKGFTEKVAAAEMESYGMIMNTFEELEPEYVKEYRNARKNKVWCIGPASLCNKDDLDKAQRGNKASIDEHHCLKWLDSWAPGSVVYACLGSMCNLISEQLIELGSGKWIRGKNERKEPSDSGWAPQTLILSHPAIGGFLTHCGWNSTLEAICAGLPLITWPLFSEQFLNEKLVEQILKIAVRVGVEYPMKGGGEDWVLVKKQNVKEAIEKLMDIGEESQGRRERAKKFGEMARRAEEEGGSSHLNIALLIQDIMQQGSNCSQTN</sequence>
<dbReference type="OrthoDB" id="5835829at2759"/>
<evidence type="ECO:0000313" key="8">
    <source>
        <dbReference type="Proteomes" id="UP000250321"/>
    </source>
</evidence>
<gene>
    <name evidence="7" type="ORF">Pyn_35098</name>
</gene>
<evidence type="ECO:0000256" key="1">
    <source>
        <dbReference type="ARBA" id="ARBA00009995"/>
    </source>
</evidence>
<dbReference type="InterPro" id="IPR058980">
    <property type="entry name" value="Glyco_transf_N"/>
</dbReference>
<accession>A0A314ZDU6</accession>
<dbReference type="EMBL" id="PJQY01000056">
    <property type="protein sequence ID" value="PQQ19772.1"/>
    <property type="molecule type" value="Genomic_DNA"/>
</dbReference>
<dbReference type="InterPro" id="IPR035595">
    <property type="entry name" value="UDP_glycos_trans_CS"/>
</dbReference>
<reference evidence="7 8" key="1">
    <citation type="submission" date="2018-02" db="EMBL/GenBank/DDBJ databases">
        <title>Draft genome of wild Prunus yedoensis var. nudiflora.</title>
        <authorList>
            <person name="Baek S."/>
            <person name="Kim J.-H."/>
            <person name="Choi K."/>
            <person name="Kim G.-B."/>
            <person name="Cho A."/>
            <person name="Jang H."/>
            <person name="Shin C.-H."/>
            <person name="Yu H.-J."/>
            <person name="Mun J.-H."/>
        </authorList>
    </citation>
    <scope>NUCLEOTIDE SEQUENCE [LARGE SCALE GENOMIC DNA]</scope>
    <source>
        <strain evidence="8">cv. Jeju island</strain>
        <tissue evidence="7">Leaf</tissue>
    </source>
</reference>
<dbReference type="CDD" id="cd03784">
    <property type="entry name" value="GT1_Gtf-like"/>
    <property type="match status" value="1"/>
</dbReference>
<dbReference type="Pfam" id="PF00201">
    <property type="entry name" value="UDPGT"/>
    <property type="match status" value="1"/>
</dbReference>
<dbReference type="PROSITE" id="PS00375">
    <property type="entry name" value="UDPGT"/>
    <property type="match status" value="1"/>
</dbReference>
<comment type="caution">
    <text evidence="7">The sequence shown here is derived from an EMBL/GenBank/DDBJ whole genome shotgun (WGS) entry which is preliminary data.</text>
</comment>
<keyword evidence="2 4" id="KW-0328">Glycosyltransferase</keyword>
<dbReference type="PANTHER" id="PTHR48047">
    <property type="entry name" value="GLYCOSYLTRANSFERASE"/>
    <property type="match status" value="1"/>
</dbReference>
<evidence type="ECO:0000259" key="6">
    <source>
        <dbReference type="Pfam" id="PF26168"/>
    </source>
</evidence>
<dbReference type="InterPro" id="IPR002213">
    <property type="entry name" value="UDP_glucos_trans"/>
</dbReference>
<keyword evidence="8" id="KW-1185">Reference proteome</keyword>
<dbReference type="STRING" id="2094558.A0A314ZDU6"/>
<organism evidence="7 8">
    <name type="scientific">Prunus yedoensis var. nudiflora</name>
    <dbReference type="NCBI Taxonomy" id="2094558"/>
    <lineage>
        <taxon>Eukaryota</taxon>
        <taxon>Viridiplantae</taxon>
        <taxon>Streptophyta</taxon>
        <taxon>Embryophyta</taxon>
        <taxon>Tracheophyta</taxon>
        <taxon>Spermatophyta</taxon>
        <taxon>Magnoliopsida</taxon>
        <taxon>eudicotyledons</taxon>
        <taxon>Gunneridae</taxon>
        <taxon>Pentapetalae</taxon>
        <taxon>rosids</taxon>
        <taxon>fabids</taxon>
        <taxon>Rosales</taxon>
        <taxon>Rosaceae</taxon>
        <taxon>Amygdaloideae</taxon>
        <taxon>Amygdaleae</taxon>
        <taxon>Prunus</taxon>
    </lineage>
</organism>
<evidence type="ECO:0000256" key="3">
    <source>
        <dbReference type="ARBA" id="ARBA00022679"/>
    </source>
</evidence>
<dbReference type="Gene3D" id="3.40.50.2000">
    <property type="entry name" value="Glycogen Phosphorylase B"/>
    <property type="match status" value="4"/>
</dbReference>
<keyword evidence="3 4" id="KW-0808">Transferase</keyword>
<dbReference type="PANTHER" id="PTHR48047:SF229">
    <property type="entry name" value="UDP-GLYCOSYLTRANSFERASE 73C3-RELATED"/>
    <property type="match status" value="1"/>
</dbReference>
<dbReference type="Proteomes" id="UP000250321">
    <property type="component" value="Unassembled WGS sequence"/>
</dbReference>